<organism evidence="12 13">
    <name type="scientific">Simplicispira metamorpha</name>
    <dbReference type="NCBI Taxonomy" id="80881"/>
    <lineage>
        <taxon>Bacteria</taxon>
        <taxon>Pseudomonadati</taxon>
        <taxon>Pseudomonadota</taxon>
        <taxon>Betaproteobacteria</taxon>
        <taxon>Burkholderiales</taxon>
        <taxon>Comamonadaceae</taxon>
        <taxon>Simplicispira</taxon>
    </lineage>
</organism>
<comment type="catalytic activity">
    <reaction evidence="1 10">
        <text>(2E)-3-(2,3-dihydroxyphenyl)prop-2-enoate + O2 = (2Z,4E,7E)-2-hydroxy-6-oxonona-2,4,7-trienedioate + H(+)</text>
        <dbReference type="Rhea" id="RHEA:25054"/>
        <dbReference type="ChEBI" id="CHEBI:15378"/>
        <dbReference type="ChEBI" id="CHEBI:15379"/>
        <dbReference type="ChEBI" id="CHEBI:58642"/>
        <dbReference type="ChEBI" id="CHEBI:66888"/>
        <dbReference type="EC" id="1.13.11.16"/>
    </reaction>
</comment>
<reference evidence="12 13" key="1">
    <citation type="submission" date="2019-03" db="EMBL/GenBank/DDBJ databases">
        <title>Genomic Encyclopedia of Type Strains, Phase IV (KMG-IV): sequencing the most valuable type-strain genomes for metagenomic binning, comparative biology and taxonomic classification.</title>
        <authorList>
            <person name="Goeker M."/>
        </authorList>
    </citation>
    <scope>NUCLEOTIDE SEQUENCE [LARGE SCALE GENOMIC DNA]</scope>
    <source>
        <strain evidence="12 13">DSM 1837</strain>
    </source>
</reference>
<evidence type="ECO:0000256" key="3">
    <source>
        <dbReference type="ARBA" id="ARBA00005207"/>
    </source>
</evidence>
<comment type="function">
    <text evidence="10">Catalyzes the non-heme iron(II)-dependent oxidative cleavage of 2,3-dihydroxyphenylpropionic acid and 2,3-dihydroxicinnamic acid into 2-hydroxy-6-ketononadienedioate and 2-hydroxy-6-ketononatrienedioate, respectively.</text>
</comment>
<comment type="pathway">
    <text evidence="3 10">Aromatic compound metabolism; 3-phenylpropanoate degradation.</text>
</comment>
<gene>
    <name evidence="10" type="primary">mhpB</name>
    <name evidence="12" type="ORF">EV674_10888</name>
</gene>
<comment type="catalytic activity">
    <reaction evidence="2 10">
        <text>3-(2,3-dihydroxyphenyl)propanoate + O2 = (2Z,4E)-2-hydroxy-6-oxonona-2,4-dienedioate + H(+)</text>
        <dbReference type="Rhea" id="RHEA:23840"/>
        <dbReference type="ChEBI" id="CHEBI:15378"/>
        <dbReference type="ChEBI" id="CHEBI:15379"/>
        <dbReference type="ChEBI" id="CHEBI:46951"/>
        <dbReference type="ChEBI" id="CHEBI:66887"/>
        <dbReference type="EC" id="1.13.11.16"/>
    </reaction>
</comment>
<dbReference type="HAMAP" id="MF_01653">
    <property type="entry name" value="MhpB"/>
    <property type="match status" value="1"/>
</dbReference>
<dbReference type="SUPFAM" id="SSF53213">
    <property type="entry name" value="LigB-like"/>
    <property type="match status" value="1"/>
</dbReference>
<dbReference type="EC" id="1.13.11.16" evidence="10"/>
<keyword evidence="6 10" id="KW-0058">Aromatic hydrocarbons catabolism</keyword>
<dbReference type="Gene3D" id="3.40.830.10">
    <property type="entry name" value="LigB-like"/>
    <property type="match status" value="1"/>
</dbReference>
<evidence type="ECO:0000256" key="10">
    <source>
        <dbReference type="HAMAP-Rule" id="MF_01653"/>
    </source>
</evidence>
<protein>
    <recommendedName>
        <fullName evidence="10">2,3-dihydroxyphenylpropionate/2,3-dihydroxicinnamic acid 1,2-dioxygenase</fullName>
        <ecNumber evidence="10">1.13.11.16</ecNumber>
    </recommendedName>
    <alternativeName>
        <fullName evidence="10">3-carboxyethylcatechol 2,3-dioxygenase</fullName>
    </alternativeName>
</protein>
<comment type="subunit">
    <text evidence="5 10">Homotetramer.</text>
</comment>
<feature type="active site" description="Proton donor" evidence="10">
    <location>
        <position position="117"/>
    </location>
</feature>
<dbReference type="EMBL" id="SLXH01000008">
    <property type="protein sequence ID" value="TCP18715.1"/>
    <property type="molecule type" value="Genomic_DNA"/>
</dbReference>
<dbReference type="GO" id="GO:0008198">
    <property type="term" value="F:ferrous iron binding"/>
    <property type="evidence" value="ECO:0007669"/>
    <property type="project" value="InterPro"/>
</dbReference>
<dbReference type="InterPro" id="IPR023789">
    <property type="entry name" value="DHPP/DHXA_dioxygenase"/>
</dbReference>
<evidence type="ECO:0000256" key="1">
    <source>
        <dbReference type="ARBA" id="ARBA00001748"/>
    </source>
</evidence>
<evidence type="ECO:0000259" key="11">
    <source>
        <dbReference type="Pfam" id="PF02900"/>
    </source>
</evidence>
<name>A0A4R2NCF3_9BURK</name>
<evidence type="ECO:0000256" key="4">
    <source>
        <dbReference type="ARBA" id="ARBA00007030"/>
    </source>
</evidence>
<dbReference type="RefSeq" id="WP_206613233.1">
    <property type="nucleotide sequence ID" value="NZ_QXNC01000006.1"/>
</dbReference>
<dbReference type="InterPro" id="IPR004183">
    <property type="entry name" value="Xdiol_dOase_suB"/>
</dbReference>
<keyword evidence="7 10" id="KW-0223">Dioxygenase</keyword>
<keyword evidence="9 10" id="KW-0408">Iron</keyword>
<feature type="active site" description="Proton acceptor" evidence="10">
    <location>
        <position position="182"/>
    </location>
</feature>
<comment type="cofactor">
    <cofactor evidence="10">
        <name>Fe(2+)</name>
        <dbReference type="ChEBI" id="CHEBI:29033"/>
    </cofactor>
</comment>
<evidence type="ECO:0000256" key="7">
    <source>
        <dbReference type="ARBA" id="ARBA00022964"/>
    </source>
</evidence>
<evidence type="ECO:0000313" key="12">
    <source>
        <dbReference type="EMBL" id="TCP18715.1"/>
    </source>
</evidence>
<keyword evidence="13" id="KW-1185">Reference proteome</keyword>
<evidence type="ECO:0000256" key="9">
    <source>
        <dbReference type="ARBA" id="ARBA00023004"/>
    </source>
</evidence>
<dbReference type="Pfam" id="PF02900">
    <property type="entry name" value="LigB"/>
    <property type="match status" value="1"/>
</dbReference>
<dbReference type="NCBIfam" id="NF009910">
    <property type="entry name" value="PRK13370.1-4"/>
    <property type="match status" value="1"/>
</dbReference>
<sequence>MTAPRAFLGMSHSPLLGLNPISAEVEQSLNAAVAQARQQVLAFDPELIVLVGPDHYNGFFNELMPPFCIGSAATSVGDYLTPPGELNVATDAALALATRLMDDDFDIALSRRMQVDHGFSQALQFLWGGLDTPPVVPIFLNAVAQPGIARLRRCRQLGQAIGHFLDGLPQRTLLIGSGGLSHEPPVPTLAHPDPAIRERITIKREPTQAERAAKTQRVMDAGMALAAGDSSMKPLNPDWDKRYMDALEHGQLDALVQWTEDSIEQEAGLSAHESKTWLVARAALPQAPLRCTLHHYQAVPELIAGYGVLFMQTA</sequence>
<keyword evidence="8 10" id="KW-0560">Oxidoreductase</keyword>
<evidence type="ECO:0000256" key="6">
    <source>
        <dbReference type="ARBA" id="ARBA00022797"/>
    </source>
</evidence>
<dbReference type="GO" id="GO:0047070">
    <property type="term" value="F:3-carboxyethylcatechol 2,3-dioxygenase activity"/>
    <property type="evidence" value="ECO:0007669"/>
    <property type="project" value="UniProtKB-UniRule"/>
</dbReference>
<comment type="caution">
    <text evidence="12">The sequence shown here is derived from an EMBL/GenBank/DDBJ whole genome shotgun (WGS) entry which is preliminary data.</text>
</comment>
<dbReference type="AlphaFoldDB" id="A0A4R2NCF3"/>
<dbReference type="Proteomes" id="UP000295182">
    <property type="component" value="Unassembled WGS sequence"/>
</dbReference>
<feature type="domain" description="Extradiol ring-cleavage dioxygenase class III enzyme subunit B" evidence="11">
    <location>
        <begin position="8"/>
        <end position="305"/>
    </location>
</feature>
<comment type="similarity">
    <text evidence="4 10">Belongs to the LigB/MhpB extradiol dioxygenase family.</text>
</comment>
<evidence type="ECO:0000256" key="2">
    <source>
        <dbReference type="ARBA" id="ARBA00001843"/>
    </source>
</evidence>
<evidence type="ECO:0000256" key="5">
    <source>
        <dbReference type="ARBA" id="ARBA00011881"/>
    </source>
</evidence>
<evidence type="ECO:0000313" key="13">
    <source>
        <dbReference type="Proteomes" id="UP000295182"/>
    </source>
</evidence>
<dbReference type="GO" id="GO:0019380">
    <property type="term" value="P:3-phenylpropionate catabolic process"/>
    <property type="evidence" value="ECO:0007669"/>
    <property type="project" value="UniProtKB-UniRule"/>
</dbReference>
<proteinExistence type="inferred from homology"/>
<dbReference type="UniPathway" id="UPA00714"/>
<accession>A0A4R2NCF3</accession>
<evidence type="ECO:0000256" key="8">
    <source>
        <dbReference type="ARBA" id="ARBA00023002"/>
    </source>
</evidence>